<reference evidence="1" key="1">
    <citation type="submission" date="2015-04" db="UniProtKB">
        <authorList>
            <consortium name="EnsemblPlants"/>
        </authorList>
    </citation>
    <scope>IDENTIFICATION</scope>
    <source>
        <strain evidence="1">SL10</strain>
    </source>
</reference>
<dbReference type="STRING" id="4536.A0A0E0ILU1"/>
<evidence type="ECO:0000313" key="2">
    <source>
        <dbReference type="Proteomes" id="UP000006591"/>
    </source>
</evidence>
<sequence>MGPLIDELSRRITLPPMQSPDGLLQLCYEVAGREIIKVLM</sequence>
<dbReference type="Proteomes" id="UP000006591">
    <property type="component" value="Chromosome 9"/>
</dbReference>
<name>A0A0E0ILU1_ORYNI</name>
<dbReference type="EnsemblPlants" id="ONIVA09G16070.1">
    <property type="protein sequence ID" value="ONIVA09G16070.1"/>
    <property type="gene ID" value="ONIVA09G16070"/>
</dbReference>
<dbReference type="HOGENOM" id="CLU_3300249_0_0_1"/>
<proteinExistence type="predicted"/>
<protein>
    <submittedName>
        <fullName evidence="1">Uncharacterized protein</fullName>
    </submittedName>
</protein>
<dbReference type="AlphaFoldDB" id="A0A0E0ILU1"/>
<reference evidence="1" key="2">
    <citation type="submission" date="2018-04" db="EMBL/GenBank/DDBJ databases">
        <title>OnivRS2 (Oryza nivara Reference Sequence Version 2).</title>
        <authorList>
            <person name="Zhang J."/>
            <person name="Kudrna D."/>
            <person name="Lee S."/>
            <person name="Talag J."/>
            <person name="Rajasekar S."/>
            <person name="Welchert J."/>
            <person name="Hsing Y.-I."/>
            <person name="Wing R.A."/>
        </authorList>
    </citation>
    <scope>NUCLEOTIDE SEQUENCE [LARGE SCALE GENOMIC DNA]</scope>
    <source>
        <strain evidence="1">SL10</strain>
    </source>
</reference>
<evidence type="ECO:0000313" key="1">
    <source>
        <dbReference type="EnsemblPlants" id="ONIVA09G16070.1"/>
    </source>
</evidence>
<organism evidence="1">
    <name type="scientific">Oryza nivara</name>
    <name type="common">Indian wild rice</name>
    <name type="synonym">Oryza sativa f. spontanea</name>
    <dbReference type="NCBI Taxonomy" id="4536"/>
    <lineage>
        <taxon>Eukaryota</taxon>
        <taxon>Viridiplantae</taxon>
        <taxon>Streptophyta</taxon>
        <taxon>Embryophyta</taxon>
        <taxon>Tracheophyta</taxon>
        <taxon>Spermatophyta</taxon>
        <taxon>Magnoliopsida</taxon>
        <taxon>Liliopsida</taxon>
        <taxon>Poales</taxon>
        <taxon>Poaceae</taxon>
        <taxon>BOP clade</taxon>
        <taxon>Oryzoideae</taxon>
        <taxon>Oryzeae</taxon>
        <taxon>Oryzinae</taxon>
        <taxon>Oryza</taxon>
    </lineage>
</organism>
<accession>A0A0E0ILU1</accession>
<dbReference type="Gramene" id="ONIVA09G16070.1">
    <property type="protein sequence ID" value="ONIVA09G16070.1"/>
    <property type="gene ID" value="ONIVA09G16070"/>
</dbReference>
<keyword evidence="2" id="KW-1185">Reference proteome</keyword>